<keyword evidence="3" id="KW-1185">Reference proteome</keyword>
<feature type="transmembrane region" description="Helical" evidence="1">
    <location>
        <begin position="45"/>
        <end position="65"/>
    </location>
</feature>
<dbReference type="OrthoDB" id="330759at2157"/>
<feature type="transmembrane region" description="Helical" evidence="1">
    <location>
        <begin position="71"/>
        <end position="91"/>
    </location>
</feature>
<organism evidence="2 3">
    <name type="scientific">Haloplanus rallus</name>
    <dbReference type="NCBI Taxonomy" id="1816183"/>
    <lineage>
        <taxon>Archaea</taxon>
        <taxon>Methanobacteriati</taxon>
        <taxon>Methanobacteriota</taxon>
        <taxon>Stenosarchaea group</taxon>
        <taxon>Halobacteria</taxon>
        <taxon>Halobacteriales</taxon>
        <taxon>Haloferacaceae</taxon>
        <taxon>Haloplanus</taxon>
    </lineage>
</organism>
<keyword evidence="1" id="KW-0812">Transmembrane</keyword>
<evidence type="ECO:0000313" key="2">
    <source>
        <dbReference type="EMBL" id="QGX96128.1"/>
    </source>
</evidence>
<gene>
    <name evidence="2" type="ORF">EI982_15750</name>
</gene>
<dbReference type="GeneID" id="99243908"/>
<dbReference type="RefSeq" id="WP_157690589.1">
    <property type="nucleotide sequence ID" value="NZ_CP034345.1"/>
</dbReference>
<reference evidence="2 3" key="1">
    <citation type="submission" date="2018-12" db="EMBL/GenBank/DDBJ databases">
        <title>Complete genome sequence of Haloplanus rallus MBLA0036.</title>
        <authorList>
            <person name="Nam Y.-d."/>
            <person name="Kang J."/>
            <person name="Chung W.-H."/>
            <person name="Park Y.S."/>
        </authorList>
    </citation>
    <scope>NUCLEOTIDE SEQUENCE [LARGE SCALE GENOMIC DNA]</scope>
    <source>
        <strain evidence="2 3">MBLA0036</strain>
    </source>
</reference>
<keyword evidence="1" id="KW-0472">Membrane</keyword>
<evidence type="ECO:0000313" key="3">
    <source>
        <dbReference type="Proteomes" id="UP000428325"/>
    </source>
</evidence>
<proteinExistence type="predicted"/>
<feature type="transmembrane region" description="Helical" evidence="1">
    <location>
        <begin position="20"/>
        <end position="38"/>
    </location>
</feature>
<accession>A0A6B9F6U8</accession>
<sequence length="127" mass="13191">MSTATDTGFVDSGELGPLHYAGVLLAVVTGLIHLRLGVGFAPSPLGLSFLFAGVVFLAAGAAVVANYRRGLLYRLGIPFTAGQIVLWYYVNFAAGTKAFPADVGTLGAVDKVAQVVLLVVLALLLRE</sequence>
<dbReference type="EMBL" id="CP034345">
    <property type="protein sequence ID" value="QGX96128.1"/>
    <property type="molecule type" value="Genomic_DNA"/>
</dbReference>
<dbReference type="Proteomes" id="UP000428325">
    <property type="component" value="Chromosome"/>
</dbReference>
<dbReference type="KEGG" id="hra:EI982_15750"/>
<evidence type="ECO:0000256" key="1">
    <source>
        <dbReference type="SAM" id="Phobius"/>
    </source>
</evidence>
<feature type="transmembrane region" description="Helical" evidence="1">
    <location>
        <begin position="103"/>
        <end position="125"/>
    </location>
</feature>
<protein>
    <submittedName>
        <fullName evidence="2">Uncharacterized protein</fullName>
    </submittedName>
</protein>
<name>A0A6B9F6U8_9EURY</name>
<dbReference type="AlphaFoldDB" id="A0A6B9F6U8"/>
<keyword evidence="1" id="KW-1133">Transmembrane helix</keyword>